<dbReference type="OrthoDB" id="8687623at2"/>
<keyword evidence="2" id="KW-1185">Reference proteome</keyword>
<proteinExistence type="predicted"/>
<dbReference type="AlphaFoldDB" id="A0A2U1CL83"/>
<evidence type="ECO:0000313" key="1">
    <source>
        <dbReference type="EMBL" id="PVY61748.1"/>
    </source>
</evidence>
<reference evidence="1 2" key="1">
    <citation type="submission" date="2018-04" db="EMBL/GenBank/DDBJ databases">
        <title>Genomic Encyclopedia of Type Strains, Phase IV (KMG-IV): sequencing the most valuable type-strain genomes for metagenomic binning, comparative biology and taxonomic classification.</title>
        <authorList>
            <person name="Goeker M."/>
        </authorList>
    </citation>
    <scope>NUCLEOTIDE SEQUENCE [LARGE SCALE GENOMIC DNA]</scope>
    <source>
        <strain evidence="1 2">DSM 10065</strain>
    </source>
</reference>
<evidence type="ECO:0008006" key="3">
    <source>
        <dbReference type="Google" id="ProtNLM"/>
    </source>
</evidence>
<organism evidence="1 2">
    <name type="scientific">Pusillimonas noertemannii</name>
    <dbReference type="NCBI Taxonomy" id="305977"/>
    <lineage>
        <taxon>Bacteria</taxon>
        <taxon>Pseudomonadati</taxon>
        <taxon>Pseudomonadota</taxon>
        <taxon>Betaproteobacteria</taxon>
        <taxon>Burkholderiales</taxon>
        <taxon>Alcaligenaceae</taxon>
        <taxon>Pusillimonas</taxon>
    </lineage>
</organism>
<evidence type="ECO:0000313" key="2">
    <source>
        <dbReference type="Proteomes" id="UP000246145"/>
    </source>
</evidence>
<protein>
    <recommendedName>
        <fullName evidence="3">Signal transducing protein</fullName>
    </recommendedName>
</protein>
<gene>
    <name evidence="1" type="ORF">C7440_2479</name>
</gene>
<dbReference type="Proteomes" id="UP000246145">
    <property type="component" value="Unassembled WGS sequence"/>
</dbReference>
<dbReference type="EMBL" id="QEKO01000003">
    <property type="protein sequence ID" value="PVY61748.1"/>
    <property type="molecule type" value="Genomic_DNA"/>
</dbReference>
<name>A0A2U1CL83_9BURK</name>
<sequence>MDMTPVYTPRSESEAVVITSMMQAYGIDFVMQGGAFSSMYPGPVSNSLNAQVLLVRADQVETARQLLATFMEDAGQTAADPGPEAAPDTA</sequence>
<dbReference type="RefSeq" id="WP_116518763.1">
    <property type="nucleotide sequence ID" value="NZ_JACCEX010000003.1"/>
</dbReference>
<accession>A0A2U1CL83</accession>
<comment type="caution">
    <text evidence="1">The sequence shown here is derived from an EMBL/GenBank/DDBJ whole genome shotgun (WGS) entry which is preliminary data.</text>
</comment>